<name>A0A1J7IET2_LUPAN</name>
<dbReference type="EMBL" id="CM007364">
    <property type="protein sequence ID" value="OIW13409.1"/>
    <property type="molecule type" value="Genomic_DNA"/>
</dbReference>
<evidence type="ECO:0000313" key="2">
    <source>
        <dbReference type="EMBL" id="OIW13409.1"/>
    </source>
</evidence>
<gene>
    <name evidence="2" type="ORF">TanjilG_19761</name>
</gene>
<dbReference type="Proteomes" id="UP000188354">
    <property type="component" value="Chromosome LG04"/>
</dbReference>
<dbReference type="AlphaFoldDB" id="A0A1J7IET2"/>
<proteinExistence type="predicted"/>
<keyword evidence="3" id="KW-1185">Reference proteome</keyword>
<feature type="region of interest" description="Disordered" evidence="1">
    <location>
        <begin position="34"/>
        <end position="59"/>
    </location>
</feature>
<feature type="compositionally biased region" description="Polar residues" evidence="1">
    <location>
        <begin position="42"/>
        <end position="59"/>
    </location>
</feature>
<dbReference type="Gramene" id="OIW13409">
    <property type="protein sequence ID" value="OIW13409"/>
    <property type="gene ID" value="TanjilG_19761"/>
</dbReference>
<organism evidence="2 3">
    <name type="scientific">Lupinus angustifolius</name>
    <name type="common">Narrow-leaved blue lupine</name>
    <dbReference type="NCBI Taxonomy" id="3871"/>
    <lineage>
        <taxon>Eukaryota</taxon>
        <taxon>Viridiplantae</taxon>
        <taxon>Streptophyta</taxon>
        <taxon>Embryophyta</taxon>
        <taxon>Tracheophyta</taxon>
        <taxon>Spermatophyta</taxon>
        <taxon>Magnoliopsida</taxon>
        <taxon>eudicotyledons</taxon>
        <taxon>Gunneridae</taxon>
        <taxon>Pentapetalae</taxon>
        <taxon>rosids</taxon>
        <taxon>fabids</taxon>
        <taxon>Fabales</taxon>
        <taxon>Fabaceae</taxon>
        <taxon>Papilionoideae</taxon>
        <taxon>50 kb inversion clade</taxon>
        <taxon>genistoids sensu lato</taxon>
        <taxon>core genistoids</taxon>
        <taxon>Genisteae</taxon>
        <taxon>Lupinus</taxon>
    </lineage>
</organism>
<reference evidence="2 3" key="1">
    <citation type="journal article" date="2017" name="Plant Biotechnol. J.">
        <title>A comprehensive draft genome sequence for lupin (Lupinus angustifolius), an emerging health food: insights into plant-microbe interactions and legume evolution.</title>
        <authorList>
            <person name="Hane J.K."/>
            <person name="Ming Y."/>
            <person name="Kamphuis L.G."/>
            <person name="Nelson M.N."/>
            <person name="Garg G."/>
            <person name="Atkins C.A."/>
            <person name="Bayer P.E."/>
            <person name="Bravo A."/>
            <person name="Bringans S."/>
            <person name="Cannon S."/>
            <person name="Edwards D."/>
            <person name="Foley R."/>
            <person name="Gao L.L."/>
            <person name="Harrison M.J."/>
            <person name="Huang W."/>
            <person name="Hurgobin B."/>
            <person name="Li S."/>
            <person name="Liu C.W."/>
            <person name="McGrath A."/>
            <person name="Morahan G."/>
            <person name="Murray J."/>
            <person name="Weller J."/>
            <person name="Jian J."/>
            <person name="Singh K.B."/>
        </authorList>
    </citation>
    <scope>NUCLEOTIDE SEQUENCE [LARGE SCALE GENOMIC DNA]</scope>
    <source>
        <strain evidence="3">cv. Tanjil</strain>
        <tissue evidence="2">Whole plant</tissue>
    </source>
</reference>
<accession>A0A1J7IET2</accession>
<protein>
    <submittedName>
        <fullName evidence="2">Uncharacterized protein</fullName>
    </submittedName>
</protein>
<evidence type="ECO:0000256" key="1">
    <source>
        <dbReference type="SAM" id="MobiDB-lite"/>
    </source>
</evidence>
<sequence>MANRIEIRRLLANVTKIVGIIEQLYNKNITFTEKRQHRRSPIPSSFSRVQDLAESTPSPSHVVQVTQPHPLHTQTTEGQGECVEAKAQEEVLLTNKATLQSLVGEVVVRSFENAKEHICLVHLDQDLSWMSIDVFVDRDNLLFEMKDGTLIKMSFPGKDMRCMDPNDYLPDIC</sequence>
<evidence type="ECO:0000313" key="3">
    <source>
        <dbReference type="Proteomes" id="UP000188354"/>
    </source>
</evidence>